<evidence type="ECO:0000256" key="1">
    <source>
        <dbReference type="ARBA" id="ARBA00023015"/>
    </source>
</evidence>
<evidence type="ECO:0000313" key="7">
    <source>
        <dbReference type="Proteomes" id="UP000252706"/>
    </source>
</evidence>
<dbReference type="GO" id="GO:0005829">
    <property type="term" value="C:cytosol"/>
    <property type="evidence" value="ECO:0007669"/>
    <property type="project" value="TreeGrafter"/>
</dbReference>
<accession>A0A366X7P0</accession>
<feature type="domain" description="HTH asnC-type" evidence="5">
    <location>
        <begin position="7"/>
        <end position="68"/>
    </location>
</feature>
<keyword evidence="3" id="KW-0010">Activator</keyword>
<dbReference type="GO" id="GO:0043201">
    <property type="term" value="P:response to L-leucine"/>
    <property type="evidence" value="ECO:0007669"/>
    <property type="project" value="TreeGrafter"/>
</dbReference>
<keyword evidence="2" id="KW-0238">DNA-binding</keyword>
<name>A0A366X7P0_9RHOB</name>
<evidence type="ECO:0000313" key="6">
    <source>
        <dbReference type="EMBL" id="RBW60579.1"/>
    </source>
</evidence>
<dbReference type="Proteomes" id="UP000252706">
    <property type="component" value="Unassembled WGS sequence"/>
</dbReference>
<dbReference type="CDD" id="cd00090">
    <property type="entry name" value="HTH_ARSR"/>
    <property type="match status" value="1"/>
</dbReference>
<evidence type="ECO:0000259" key="5">
    <source>
        <dbReference type="PROSITE" id="PS50956"/>
    </source>
</evidence>
<dbReference type="SUPFAM" id="SSF46785">
    <property type="entry name" value="Winged helix' DNA-binding domain"/>
    <property type="match status" value="1"/>
</dbReference>
<dbReference type="Gene3D" id="1.10.10.10">
    <property type="entry name" value="Winged helix-like DNA-binding domain superfamily/Winged helix DNA-binding domain"/>
    <property type="match status" value="1"/>
</dbReference>
<dbReference type="GO" id="GO:0043565">
    <property type="term" value="F:sequence-specific DNA binding"/>
    <property type="evidence" value="ECO:0007669"/>
    <property type="project" value="InterPro"/>
</dbReference>
<dbReference type="InterPro" id="IPR000485">
    <property type="entry name" value="AsnC-type_HTH_dom"/>
</dbReference>
<reference evidence="6 7" key="1">
    <citation type="submission" date="2018-07" db="EMBL/GenBank/DDBJ databases">
        <title>Modular assembly of carbohydrate-degrading microbial communities in the ocean.</title>
        <authorList>
            <person name="Enke T.N."/>
            <person name="Datta M.S."/>
            <person name="Schwartzman J.A."/>
            <person name="Cermak N."/>
            <person name="Schmitz D.A."/>
            <person name="Barrere J."/>
            <person name="Cordero O.X."/>
        </authorList>
    </citation>
    <scope>NUCLEOTIDE SEQUENCE [LARGE SCALE GENOMIC DNA]</scope>
    <source>
        <strain evidence="6 7">C3M10</strain>
    </source>
</reference>
<dbReference type="PROSITE" id="PS50956">
    <property type="entry name" value="HTH_ASNC_2"/>
    <property type="match status" value="1"/>
</dbReference>
<protein>
    <recommendedName>
        <fullName evidence="5">HTH asnC-type domain-containing protein</fullName>
    </recommendedName>
</protein>
<sequence>MKDGGKLDRHDVEILKILNTEGRLPVTELSDRVGLSKSPCQARLKRLIAEGYIRGFKAILDPQKLGLEQVVFVEIKLTDTTETALSEFNAAVQSVPEVEQCHMIAGAFDYLIKVRTKDMKSYREVLGRVVSSLPYVGSTSTHVSMQSVKDVAF</sequence>
<dbReference type="OrthoDB" id="9802341at2"/>
<proteinExistence type="predicted"/>
<dbReference type="PRINTS" id="PR00033">
    <property type="entry name" value="HTHASNC"/>
</dbReference>
<dbReference type="GO" id="GO:0006524">
    <property type="term" value="P:alanine catabolic process"/>
    <property type="evidence" value="ECO:0007669"/>
    <property type="project" value="TreeGrafter"/>
</dbReference>
<dbReference type="InterPro" id="IPR011991">
    <property type="entry name" value="ArsR-like_HTH"/>
</dbReference>
<evidence type="ECO:0000256" key="4">
    <source>
        <dbReference type="ARBA" id="ARBA00023163"/>
    </source>
</evidence>
<dbReference type="SMART" id="SM00344">
    <property type="entry name" value="HTH_ASNC"/>
    <property type="match status" value="1"/>
</dbReference>
<dbReference type="RefSeq" id="WP_113822129.1">
    <property type="nucleotide sequence ID" value="NZ_QOCE01000011.1"/>
</dbReference>
<dbReference type="AlphaFoldDB" id="A0A366X7P0"/>
<comment type="caution">
    <text evidence="6">The sequence shown here is derived from an EMBL/GenBank/DDBJ whole genome shotgun (WGS) entry which is preliminary data.</text>
</comment>
<dbReference type="InterPro" id="IPR036388">
    <property type="entry name" value="WH-like_DNA-bd_sf"/>
</dbReference>
<keyword evidence="4" id="KW-0804">Transcription</keyword>
<dbReference type="PANTHER" id="PTHR30154">
    <property type="entry name" value="LEUCINE-RESPONSIVE REGULATORY PROTEIN"/>
    <property type="match status" value="1"/>
</dbReference>
<dbReference type="InterPro" id="IPR011008">
    <property type="entry name" value="Dimeric_a/b-barrel"/>
</dbReference>
<dbReference type="Pfam" id="PF01037">
    <property type="entry name" value="AsnC_trans_reg"/>
    <property type="match status" value="1"/>
</dbReference>
<keyword evidence="1" id="KW-0805">Transcription regulation</keyword>
<evidence type="ECO:0000256" key="2">
    <source>
        <dbReference type="ARBA" id="ARBA00023125"/>
    </source>
</evidence>
<dbReference type="InterPro" id="IPR019887">
    <property type="entry name" value="Tscrpt_reg_AsnC/Lrp_C"/>
</dbReference>
<dbReference type="InterPro" id="IPR019885">
    <property type="entry name" value="Tscrpt_reg_HTH_AsnC-type_CS"/>
</dbReference>
<dbReference type="PROSITE" id="PS00519">
    <property type="entry name" value="HTH_ASNC_1"/>
    <property type="match status" value="1"/>
</dbReference>
<dbReference type="GO" id="GO:0006355">
    <property type="term" value="P:regulation of DNA-templated transcription"/>
    <property type="evidence" value="ECO:0007669"/>
    <property type="project" value="UniProtKB-ARBA"/>
</dbReference>
<dbReference type="InterPro" id="IPR019888">
    <property type="entry name" value="Tscrpt_reg_AsnC-like"/>
</dbReference>
<dbReference type="Gene3D" id="3.30.70.920">
    <property type="match status" value="1"/>
</dbReference>
<evidence type="ECO:0000256" key="3">
    <source>
        <dbReference type="ARBA" id="ARBA00023159"/>
    </source>
</evidence>
<dbReference type="SUPFAM" id="SSF54909">
    <property type="entry name" value="Dimeric alpha+beta barrel"/>
    <property type="match status" value="1"/>
</dbReference>
<dbReference type="PANTHER" id="PTHR30154:SF0">
    <property type="entry name" value="LEUCINE-RESPONSIVE REGULATORY PROTEIN"/>
    <property type="match status" value="1"/>
</dbReference>
<dbReference type="Pfam" id="PF13412">
    <property type="entry name" value="HTH_24"/>
    <property type="match status" value="1"/>
</dbReference>
<dbReference type="InterPro" id="IPR036390">
    <property type="entry name" value="WH_DNA-bd_sf"/>
</dbReference>
<dbReference type="EMBL" id="QOCE01000011">
    <property type="protein sequence ID" value="RBW60579.1"/>
    <property type="molecule type" value="Genomic_DNA"/>
</dbReference>
<organism evidence="6 7">
    <name type="scientific">Phaeobacter gallaeciensis</name>
    <dbReference type="NCBI Taxonomy" id="60890"/>
    <lineage>
        <taxon>Bacteria</taxon>
        <taxon>Pseudomonadati</taxon>
        <taxon>Pseudomonadota</taxon>
        <taxon>Alphaproteobacteria</taxon>
        <taxon>Rhodobacterales</taxon>
        <taxon>Roseobacteraceae</taxon>
        <taxon>Phaeobacter</taxon>
    </lineage>
</organism>
<gene>
    <name evidence="6" type="ORF">DS909_03920</name>
</gene>